<feature type="compositionally biased region" description="Pro residues" evidence="1">
    <location>
        <begin position="1"/>
        <end position="28"/>
    </location>
</feature>
<keyword evidence="3" id="KW-1185">Reference proteome</keyword>
<organism evidence="2 3">
    <name type="scientific">Nocardiopsis changdeensis</name>
    <dbReference type="NCBI Taxonomy" id="2831969"/>
    <lineage>
        <taxon>Bacteria</taxon>
        <taxon>Bacillati</taxon>
        <taxon>Actinomycetota</taxon>
        <taxon>Actinomycetes</taxon>
        <taxon>Streptosporangiales</taxon>
        <taxon>Nocardiopsidaceae</taxon>
        <taxon>Nocardiopsis</taxon>
    </lineage>
</organism>
<proteinExistence type="predicted"/>
<dbReference type="SMART" id="SM01236">
    <property type="entry name" value="Haem_oxygenase_2"/>
    <property type="match status" value="1"/>
</dbReference>
<accession>A0ABX8BV18</accession>
<dbReference type="SUPFAM" id="SSF48613">
    <property type="entry name" value="Heme oxygenase-like"/>
    <property type="match status" value="1"/>
</dbReference>
<dbReference type="EMBL" id="CP074133">
    <property type="protein sequence ID" value="QUX26044.1"/>
    <property type="molecule type" value="Genomic_DNA"/>
</dbReference>
<feature type="region of interest" description="Disordered" evidence="1">
    <location>
        <begin position="1"/>
        <end position="30"/>
    </location>
</feature>
<evidence type="ECO:0000256" key="1">
    <source>
        <dbReference type="SAM" id="MobiDB-lite"/>
    </source>
</evidence>
<gene>
    <name evidence="2" type="ORF">KGD84_18035</name>
</gene>
<name>A0ABX8BV18_9ACTN</name>
<dbReference type="Gene3D" id="1.20.910.10">
    <property type="entry name" value="Heme oxygenase-like"/>
    <property type="match status" value="1"/>
</dbReference>
<dbReference type="Pfam" id="PF14518">
    <property type="entry name" value="Haem_oxygenas_2"/>
    <property type="match status" value="1"/>
</dbReference>
<protein>
    <submittedName>
        <fullName evidence="2">Iron-containing redox enzyme family protein</fullName>
    </submittedName>
</protein>
<sequence>MRPTPSPSPTPPVPAATPPTAPALPEPRGPVSEAVLSALRGVPAEPPGLDGVEPYGDDLQLALYCCYELHYRGFEEVDDAREWDPALLSLRAGLERAFLGALRDDVPAGTDVGAELDGLLVEHVDSFGVSHHLRRDGEQWQLREYVALRSLYHLKEADPQTFVIPRLDGPAKAALVTVQHDEYGAGDPGRAHARLFAEMMSELGLSAAYGAYLDSAPAEMLAEVNFMSLCGLHRALRAVLVGQFAFVELTSSPGSDRLVKAMRRLGCGPAAVRFYAEHVEADAVHEQLLRREVIAPLLDAEPGLASDIVFGLRCSAFLADRLGDRLLHHWARGESGLRGGTEAGTP</sequence>
<dbReference type="Proteomes" id="UP000676079">
    <property type="component" value="Chromosome"/>
</dbReference>
<evidence type="ECO:0000313" key="3">
    <source>
        <dbReference type="Proteomes" id="UP000676079"/>
    </source>
</evidence>
<reference evidence="2 3" key="1">
    <citation type="submission" date="2021-05" db="EMBL/GenBank/DDBJ databases">
        <title>Direct Submission.</title>
        <authorList>
            <person name="Li K."/>
            <person name="Gao J."/>
        </authorList>
    </citation>
    <scope>NUCLEOTIDE SEQUENCE [LARGE SCALE GENOMIC DNA]</scope>
    <source>
        <strain evidence="2 3">Mg02</strain>
    </source>
</reference>
<dbReference type="InterPro" id="IPR016084">
    <property type="entry name" value="Haem_Oase-like_multi-hlx"/>
</dbReference>
<evidence type="ECO:0000313" key="2">
    <source>
        <dbReference type="EMBL" id="QUX26044.1"/>
    </source>
</evidence>